<dbReference type="PANTHER" id="PTHR34846">
    <property type="entry name" value="4-CARBOXYMUCONOLACTONE DECARBOXYLASE FAMILY PROTEIN (AFU_ORTHOLOGUE AFUA_6G11590)"/>
    <property type="match status" value="1"/>
</dbReference>
<proteinExistence type="predicted"/>
<organism evidence="1 2">
    <name type="scientific">Ralstonia chuxiongensis</name>
    <dbReference type="NCBI Taxonomy" id="2957504"/>
    <lineage>
        <taxon>Bacteria</taxon>
        <taxon>Pseudomonadati</taxon>
        <taxon>Pseudomonadota</taxon>
        <taxon>Betaproteobacteria</taxon>
        <taxon>Burkholderiales</taxon>
        <taxon>Burkholderiaceae</taxon>
        <taxon>Ralstonia</taxon>
    </lineage>
</organism>
<dbReference type="PANTHER" id="PTHR34846:SF11">
    <property type="entry name" value="4-CARBOXYMUCONOLACTONE DECARBOXYLASE FAMILY PROTEIN (AFU_ORTHOLOGUE AFUA_6G11590)"/>
    <property type="match status" value="1"/>
</dbReference>
<protein>
    <submittedName>
        <fullName evidence="1">Carboxymuconolactone decarboxylase family protein</fullName>
    </submittedName>
</protein>
<evidence type="ECO:0000313" key="2">
    <source>
        <dbReference type="Proteomes" id="UP001162793"/>
    </source>
</evidence>
<dbReference type="InterPro" id="IPR029032">
    <property type="entry name" value="AhpD-like"/>
</dbReference>
<gene>
    <name evidence="1" type="ORF">NKG59_09020</name>
</gene>
<keyword evidence="2" id="KW-1185">Reference proteome</keyword>
<comment type="caution">
    <text evidence="1">The sequence shown here is derived from an EMBL/GenBank/DDBJ whole genome shotgun (WGS) entry which is preliminary data.</text>
</comment>
<dbReference type="Proteomes" id="UP001162793">
    <property type="component" value="Unassembled WGS sequence"/>
</dbReference>
<sequence>MQRIPALNPDALDADQRAVYDAIANGPRKGVRGPLAVWLHRPLLADRAQALGRYCRYDSSLPPRLSELAILFMGRYWLAEYEWAAHKPFALEAGVSPAVIDAIRDGMNPAFEQRDEALVFAFLTQLHAKREVDDGLYAELVEAIGQDGVVDLVGIAGYYTLISMTIKAFNVPAPAGATPELPTQLPM</sequence>
<reference evidence="2" key="1">
    <citation type="journal article" date="2023" name="Front. Microbiol.">
        <title>Ralstonia chuxiongensis sp. nov., Ralstonia mojiangensis sp. nov., and Ralstonia soli sp. nov., isolated from tobacco fields, are three novel species in the family Burkholderiaceae.</title>
        <authorList>
            <person name="Lu C.H."/>
            <person name="Zhang Y.Y."/>
            <person name="Jiang N."/>
            <person name="Chen W."/>
            <person name="Shao X."/>
            <person name="Zhao Z.M."/>
            <person name="Lu W.L."/>
            <person name="Hu X."/>
            <person name="Xi Y.X."/>
            <person name="Zou S.Y."/>
            <person name="Wei Q.J."/>
            <person name="Lin Z.L."/>
            <person name="Gong L."/>
            <person name="Gai X.T."/>
            <person name="Zhang L.Q."/>
            <person name="Li J.Y."/>
            <person name="Jin Y."/>
            <person name="Xia Z.Y."/>
        </authorList>
    </citation>
    <scope>NUCLEOTIDE SEQUENCE [LARGE SCALE GENOMIC DNA]</scope>
    <source>
        <strain evidence="2">21YRMH01-3</strain>
    </source>
</reference>
<accession>A0AA42BGV2</accession>
<dbReference type="EMBL" id="JAMYWC010000002">
    <property type="protein sequence ID" value="MCP1172500.1"/>
    <property type="molecule type" value="Genomic_DNA"/>
</dbReference>
<dbReference type="SUPFAM" id="SSF69118">
    <property type="entry name" value="AhpD-like"/>
    <property type="match status" value="1"/>
</dbReference>
<dbReference type="Gene3D" id="1.20.1290.10">
    <property type="entry name" value="AhpD-like"/>
    <property type="match status" value="1"/>
</dbReference>
<name>A0AA42BGV2_9RALS</name>
<dbReference type="AlphaFoldDB" id="A0AA42BGV2"/>
<evidence type="ECO:0000313" key="1">
    <source>
        <dbReference type="EMBL" id="MCP1172500.1"/>
    </source>
</evidence>
<dbReference type="RefSeq" id="WP_253536437.1">
    <property type="nucleotide sequence ID" value="NZ_JAMYWC010000002.1"/>
</dbReference>